<organism evidence="1 2">
    <name type="scientific">Cetraspora pellucida</name>
    <dbReference type="NCBI Taxonomy" id="1433469"/>
    <lineage>
        <taxon>Eukaryota</taxon>
        <taxon>Fungi</taxon>
        <taxon>Fungi incertae sedis</taxon>
        <taxon>Mucoromycota</taxon>
        <taxon>Glomeromycotina</taxon>
        <taxon>Glomeromycetes</taxon>
        <taxon>Diversisporales</taxon>
        <taxon>Gigasporaceae</taxon>
        <taxon>Cetraspora</taxon>
    </lineage>
</organism>
<name>A0ACA9NA29_9GLOM</name>
<sequence length="184" mass="21335">MRFNYTRIFNTPGQFQPANPIVLNVFDPLRQNSNFEVNKFLLLDTDVNRAISFSRVESRGRNQTVTSDIKYNIIDVFRDNLTMTTPNNATSSVRIRPDSFDIAITTDVVNIVGRGRYRPWGLINYILRYFPVEHVKEKGSDLFIQEEGRKGDGSMNISEKTNEPNISEILNIYLDRFELAKYDK</sequence>
<evidence type="ECO:0000313" key="2">
    <source>
        <dbReference type="Proteomes" id="UP000789366"/>
    </source>
</evidence>
<keyword evidence="2" id="KW-1185">Reference proteome</keyword>
<evidence type="ECO:0000313" key="1">
    <source>
        <dbReference type="EMBL" id="CAG8644549.1"/>
    </source>
</evidence>
<proteinExistence type="predicted"/>
<accession>A0ACA9NA29</accession>
<gene>
    <name evidence="1" type="ORF">SPELUC_LOCUS8691</name>
</gene>
<dbReference type="EMBL" id="CAJVPW010013387">
    <property type="protein sequence ID" value="CAG8644549.1"/>
    <property type="molecule type" value="Genomic_DNA"/>
</dbReference>
<reference evidence="1" key="1">
    <citation type="submission" date="2021-06" db="EMBL/GenBank/DDBJ databases">
        <authorList>
            <person name="Kallberg Y."/>
            <person name="Tangrot J."/>
            <person name="Rosling A."/>
        </authorList>
    </citation>
    <scope>NUCLEOTIDE SEQUENCE</scope>
    <source>
        <strain evidence="1">28 12/20/2015</strain>
    </source>
</reference>
<dbReference type="Proteomes" id="UP000789366">
    <property type="component" value="Unassembled WGS sequence"/>
</dbReference>
<protein>
    <submittedName>
        <fullName evidence="1">548_t:CDS:1</fullName>
    </submittedName>
</protein>
<comment type="caution">
    <text evidence="1">The sequence shown here is derived from an EMBL/GenBank/DDBJ whole genome shotgun (WGS) entry which is preliminary data.</text>
</comment>